<feature type="domain" description="DUF6382" evidence="1">
    <location>
        <begin position="5"/>
        <end position="131"/>
    </location>
</feature>
<evidence type="ECO:0000259" key="1">
    <source>
        <dbReference type="Pfam" id="PF19909"/>
    </source>
</evidence>
<dbReference type="Pfam" id="PF19909">
    <property type="entry name" value="DUF6382"/>
    <property type="match status" value="1"/>
</dbReference>
<protein>
    <submittedName>
        <fullName evidence="2">DUF6382 domain-containing protein</fullName>
    </submittedName>
</protein>
<dbReference type="Proteomes" id="UP001065549">
    <property type="component" value="Unassembled WGS sequence"/>
</dbReference>
<dbReference type="AlphaFoldDB" id="A0A9J6QQE4"/>
<evidence type="ECO:0000313" key="2">
    <source>
        <dbReference type="EMBL" id="MCU7378093.1"/>
    </source>
</evidence>
<gene>
    <name evidence="2" type="ORF">OBO34_06965</name>
</gene>
<dbReference type="RefSeq" id="WP_148398887.1">
    <property type="nucleotide sequence ID" value="NZ_JAJAGH010000006.1"/>
</dbReference>
<dbReference type="InterPro" id="IPR045962">
    <property type="entry name" value="DUF6382"/>
</dbReference>
<accession>A0A9J6QQE4</accession>
<evidence type="ECO:0000313" key="3">
    <source>
        <dbReference type="Proteomes" id="UP001065549"/>
    </source>
</evidence>
<sequence>MEIRNNDFKLQLKEGAVKEFEKVVLSSGLCELFMPMGFVSCEDGELVSYHCSGYTALRQCNVKEIKEALDILEKTFLLVSKAGEYLITPSRITLNLDTIFYNRKSGQVRIAYVPADRPVTLRENMVNFITEVERRVPGYNRVYLEKVKQHLEENNYYITDIIDLIGELKRDIYR</sequence>
<reference evidence="2" key="1">
    <citation type="submission" date="2022-09" db="EMBL/GenBank/DDBJ databases">
        <title>Culturomic study of gut microbiota in children with autism spectrum disorder.</title>
        <authorList>
            <person name="Efimov B.A."/>
            <person name="Chaplin A.V."/>
            <person name="Sokolova S.R."/>
            <person name="Pikina A.P."/>
            <person name="Korzhanova M."/>
            <person name="Belova V."/>
            <person name="Korostin D."/>
        </authorList>
    </citation>
    <scope>NUCLEOTIDE SEQUENCE</scope>
    <source>
        <strain evidence="2">ASD5510</strain>
    </source>
</reference>
<dbReference type="EMBL" id="JAOSHN010000002">
    <property type="protein sequence ID" value="MCU7378093.1"/>
    <property type="molecule type" value="Genomic_DNA"/>
</dbReference>
<name>A0A9J6QQE4_9FIRM</name>
<organism evidence="2 3">
    <name type="scientific">Hominibacterium faecale</name>
    <dbReference type="NCBI Taxonomy" id="2839743"/>
    <lineage>
        <taxon>Bacteria</taxon>
        <taxon>Bacillati</taxon>
        <taxon>Bacillota</taxon>
        <taxon>Clostridia</taxon>
        <taxon>Peptostreptococcales</taxon>
        <taxon>Anaerovoracaceae</taxon>
        <taxon>Hominibacterium</taxon>
    </lineage>
</organism>
<comment type="caution">
    <text evidence="2">The sequence shown here is derived from an EMBL/GenBank/DDBJ whole genome shotgun (WGS) entry which is preliminary data.</text>
</comment>
<keyword evidence="3" id="KW-1185">Reference proteome</keyword>
<proteinExistence type="predicted"/>